<dbReference type="EMBL" id="RMBX01000003">
    <property type="protein sequence ID" value="RPD42038.1"/>
    <property type="molecule type" value="Genomic_DNA"/>
</dbReference>
<dbReference type="AlphaFoldDB" id="A0A3N4MEM3"/>
<proteinExistence type="predicted"/>
<dbReference type="RefSeq" id="WP_120515013.1">
    <property type="nucleotide sequence ID" value="NZ_QXZY01000002.1"/>
</dbReference>
<sequence>MDLSSGYPFSLVKNGLPHVYPKLQQDIRTPVTVIGAGISGALTAYALVNAGLECTVVDARTVGLGSTCASTSLLQYEIDVPLTELTGKIGKAGAQRAYELCAASIGALEKICDKLDDSLFQSKESLLLASYKKDQPMLEAEFKARRATGLEVEWWDAATVKNNMGFTNPAAIWSATAAQTDAYMLSHALHQHNIRKGAKVYDRTLVKDIRFHKNGAELLTEGGPVIRTRHIVIATGYEALQYVPAKVVKLHSTYAVAGEHTENDTAWYRNCLIWETKDPYLYMRTTPDCRVIVGGRDEEYYNPQRRDKLLKLKTRQLQKDMQARFPDMDFQPEFAWTGTFGSTQDGLPYIGEYRKMPHTFFALGFGGNGITFSQIAAEIVCSLIQGKKHPDADLFSFDRFKG</sequence>
<dbReference type="Proteomes" id="UP000279089">
    <property type="component" value="Unassembled WGS sequence"/>
</dbReference>
<dbReference type="PANTHER" id="PTHR13847:SF201">
    <property type="entry name" value="PUTATIBE OXIDOREDUCTASE"/>
    <property type="match status" value="1"/>
</dbReference>
<dbReference type="InterPro" id="IPR036188">
    <property type="entry name" value="FAD/NAD-bd_sf"/>
</dbReference>
<dbReference type="InterPro" id="IPR006076">
    <property type="entry name" value="FAD-dep_OxRdtase"/>
</dbReference>
<organism evidence="2 3">
    <name type="scientific">Chitinophaga barathri</name>
    <dbReference type="NCBI Taxonomy" id="1647451"/>
    <lineage>
        <taxon>Bacteria</taxon>
        <taxon>Pseudomonadati</taxon>
        <taxon>Bacteroidota</taxon>
        <taxon>Chitinophagia</taxon>
        <taxon>Chitinophagales</taxon>
        <taxon>Chitinophagaceae</taxon>
        <taxon>Chitinophaga</taxon>
    </lineage>
</organism>
<evidence type="ECO:0000313" key="2">
    <source>
        <dbReference type="EMBL" id="RPD42038.1"/>
    </source>
</evidence>
<dbReference type="OrthoDB" id="571248at2"/>
<name>A0A3N4MEM3_9BACT</name>
<dbReference type="PANTHER" id="PTHR13847">
    <property type="entry name" value="SARCOSINE DEHYDROGENASE-RELATED"/>
    <property type="match status" value="1"/>
</dbReference>
<evidence type="ECO:0000259" key="1">
    <source>
        <dbReference type="Pfam" id="PF01266"/>
    </source>
</evidence>
<reference evidence="3" key="1">
    <citation type="submission" date="2018-11" db="EMBL/GenBank/DDBJ databases">
        <title>Chitinophaga lutea sp.nov., isolate from arsenic contaminated soil.</title>
        <authorList>
            <person name="Zong Y."/>
        </authorList>
    </citation>
    <scope>NUCLEOTIDE SEQUENCE [LARGE SCALE GENOMIC DNA]</scope>
    <source>
        <strain evidence="3">YLT18</strain>
    </source>
</reference>
<accession>A0A3N4MEM3</accession>
<protein>
    <submittedName>
        <fullName evidence="2">FAD-binding oxidoreductase</fullName>
    </submittedName>
</protein>
<dbReference type="SUPFAM" id="SSF51905">
    <property type="entry name" value="FAD/NAD(P)-binding domain"/>
    <property type="match status" value="1"/>
</dbReference>
<comment type="caution">
    <text evidence="2">The sequence shown here is derived from an EMBL/GenBank/DDBJ whole genome shotgun (WGS) entry which is preliminary data.</text>
</comment>
<keyword evidence="3" id="KW-1185">Reference proteome</keyword>
<dbReference type="Gene3D" id="3.50.50.60">
    <property type="entry name" value="FAD/NAD(P)-binding domain"/>
    <property type="match status" value="1"/>
</dbReference>
<dbReference type="Pfam" id="PF01266">
    <property type="entry name" value="DAO"/>
    <property type="match status" value="1"/>
</dbReference>
<dbReference type="Gene3D" id="3.30.9.10">
    <property type="entry name" value="D-Amino Acid Oxidase, subunit A, domain 2"/>
    <property type="match status" value="1"/>
</dbReference>
<feature type="domain" description="FAD dependent oxidoreductase" evidence="1">
    <location>
        <begin position="31"/>
        <end position="382"/>
    </location>
</feature>
<dbReference type="GO" id="GO:0005737">
    <property type="term" value="C:cytoplasm"/>
    <property type="evidence" value="ECO:0007669"/>
    <property type="project" value="TreeGrafter"/>
</dbReference>
<evidence type="ECO:0000313" key="3">
    <source>
        <dbReference type="Proteomes" id="UP000279089"/>
    </source>
</evidence>
<gene>
    <name evidence="2" type="ORF">EG028_07760</name>
</gene>